<organism evidence="1 2">
    <name type="scientific">Trifolium medium</name>
    <dbReference type="NCBI Taxonomy" id="97028"/>
    <lineage>
        <taxon>Eukaryota</taxon>
        <taxon>Viridiplantae</taxon>
        <taxon>Streptophyta</taxon>
        <taxon>Embryophyta</taxon>
        <taxon>Tracheophyta</taxon>
        <taxon>Spermatophyta</taxon>
        <taxon>Magnoliopsida</taxon>
        <taxon>eudicotyledons</taxon>
        <taxon>Gunneridae</taxon>
        <taxon>Pentapetalae</taxon>
        <taxon>rosids</taxon>
        <taxon>fabids</taxon>
        <taxon>Fabales</taxon>
        <taxon>Fabaceae</taxon>
        <taxon>Papilionoideae</taxon>
        <taxon>50 kb inversion clade</taxon>
        <taxon>NPAAA clade</taxon>
        <taxon>Hologalegina</taxon>
        <taxon>IRL clade</taxon>
        <taxon>Trifolieae</taxon>
        <taxon>Trifolium</taxon>
    </lineage>
</organism>
<feature type="non-terminal residue" evidence="1">
    <location>
        <position position="49"/>
    </location>
</feature>
<reference evidence="1 2" key="1">
    <citation type="journal article" date="2018" name="Front. Plant Sci.">
        <title>Red Clover (Trifolium pratense) and Zigzag Clover (T. medium) - A Picture of Genomic Similarities and Differences.</title>
        <authorList>
            <person name="Dluhosova J."/>
            <person name="Istvanek J."/>
            <person name="Nedelnik J."/>
            <person name="Repkova J."/>
        </authorList>
    </citation>
    <scope>NUCLEOTIDE SEQUENCE [LARGE SCALE GENOMIC DNA]</scope>
    <source>
        <strain evidence="2">cv. 10/8</strain>
        <tissue evidence="1">Leaf</tissue>
    </source>
</reference>
<proteinExistence type="predicted"/>
<accession>A0A392QHP3</accession>
<sequence>MSSFEILNEADVAVEMEAALKEYDQVGAELGIIPSSCKFFADDPSWLTR</sequence>
<dbReference type="EMBL" id="LXQA010138537">
    <property type="protein sequence ID" value="MCI23913.1"/>
    <property type="molecule type" value="Genomic_DNA"/>
</dbReference>
<evidence type="ECO:0000313" key="2">
    <source>
        <dbReference type="Proteomes" id="UP000265520"/>
    </source>
</evidence>
<dbReference type="AlphaFoldDB" id="A0A392QHP3"/>
<name>A0A392QHP3_9FABA</name>
<protein>
    <submittedName>
        <fullName evidence="1">Phosphoinositide phosphatase SAC1-like</fullName>
    </submittedName>
</protein>
<comment type="caution">
    <text evidence="1">The sequence shown here is derived from an EMBL/GenBank/DDBJ whole genome shotgun (WGS) entry which is preliminary data.</text>
</comment>
<evidence type="ECO:0000313" key="1">
    <source>
        <dbReference type="EMBL" id="MCI23913.1"/>
    </source>
</evidence>
<dbReference type="Proteomes" id="UP000265520">
    <property type="component" value="Unassembled WGS sequence"/>
</dbReference>
<keyword evidence="2" id="KW-1185">Reference proteome</keyword>